<reference evidence="9" key="1">
    <citation type="submission" date="2020-04" db="EMBL/GenBank/DDBJ databases">
        <title>Genome Assembly and Annotation of Botryosphaeria dothidea sdau 11-99, a Latent Pathogen of Apple Fruit Ring Rot in China.</title>
        <authorList>
            <person name="Yu C."/>
            <person name="Diao Y."/>
            <person name="Lu Q."/>
            <person name="Zhao J."/>
            <person name="Cui S."/>
            <person name="Peng C."/>
            <person name="He B."/>
            <person name="Liu H."/>
        </authorList>
    </citation>
    <scope>NUCLEOTIDE SEQUENCE [LARGE SCALE GENOMIC DNA]</scope>
    <source>
        <strain evidence="9">Sdau11-99</strain>
    </source>
</reference>
<keyword evidence="5 7" id="KW-0408">Iron</keyword>
<evidence type="ECO:0000256" key="8">
    <source>
        <dbReference type="RuleBase" id="RU000461"/>
    </source>
</evidence>
<dbReference type="OrthoDB" id="3937693at2759"/>
<accession>A0A8H4IUP1</accession>
<dbReference type="InterPro" id="IPR036396">
    <property type="entry name" value="Cyt_P450_sf"/>
</dbReference>
<keyword evidence="3 7" id="KW-0479">Metal-binding</keyword>
<dbReference type="GO" id="GO:0004497">
    <property type="term" value="F:monooxygenase activity"/>
    <property type="evidence" value="ECO:0007669"/>
    <property type="project" value="UniProtKB-KW"/>
</dbReference>
<evidence type="ECO:0000313" key="10">
    <source>
        <dbReference type="Proteomes" id="UP000572817"/>
    </source>
</evidence>
<dbReference type="Pfam" id="PF00067">
    <property type="entry name" value="p450"/>
    <property type="match status" value="2"/>
</dbReference>
<comment type="similarity">
    <text evidence="2 8">Belongs to the cytochrome P450 family.</text>
</comment>
<evidence type="ECO:0000256" key="4">
    <source>
        <dbReference type="ARBA" id="ARBA00023002"/>
    </source>
</evidence>
<organism evidence="9 10">
    <name type="scientific">Botryosphaeria dothidea</name>
    <dbReference type="NCBI Taxonomy" id="55169"/>
    <lineage>
        <taxon>Eukaryota</taxon>
        <taxon>Fungi</taxon>
        <taxon>Dikarya</taxon>
        <taxon>Ascomycota</taxon>
        <taxon>Pezizomycotina</taxon>
        <taxon>Dothideomycetes</taxon>
        <taxon>Dothideomycetes incertae sedis</taxon>
        <taxon>Botryosphaeriales</taxon>
        <taxon>Botryosphaeriaceae</taxon>
        <taxon>Botryosphaeria</taxon>
    </lineage>
</organism>
<dbReference type="EMBL" id="WWBZ02000022">
    <property type="protein sequence ID" value="KAF4307821.1"/>
    <property type="molecule type" value="Genomic_DNA"/>
</dbReference>
<dbReference type="InterPro" id="IPR017972">
    <property type="entry name" value="Cyt_P450_CS"/>
</dbReference>
<dbReference type="InterPro" id="IPR001128">
    <property type="entry name" value="Cyt_P450"/>
</dbReference>
<evidence type="ECO:0000313" key="9">
    <source>
        <dbReference type="EMBL" id="KAF4307821.1"/>
    </source>
</evidence>
<dbReference type="PROSITE" id="PS00086">
    <property type="entry name" value="CYTOCHROME_P450"/>
    <property type="match status" value="1"/>
</dbReference>
<evidence type="ECO:0000256" key="7">
    <source>
        <dbReference type="PIRSR" id="PIRSR602401-1"/>
    </source>
</evidence>
<evidence type="ECO:0000256" key="6">
    <source>
        <dbReference type="ARBA" id="ARBA00023033"/>
    </source>
</evidence>
<proteinExistence type="inferred from homology"/>
<protein>
    <submittedName>
        <fullName evidence="9">Cytochrome P450</fullName>
    </submittedName>
</protein>
<dbReference type="GO" id="GO:0020037">
    <property type="term" value="F:heme binding"/>
    <property type="evidence" value="ECO:0007669"/>
    <property type="project" value="InterPro"/>
</dbReference>
<evidence type="ECO:0000256" key="2">
    <source>
        <dbReference type="ARBA" id="ARBA00010617"/>
    </source>
</evidence>
<dbReference type="SUPFAM" id="SSF48264">
    <property type="entry name" value="Cytochrome P450"/>
    <property type="match status" value="1"/>
</dbReference>
<dbReference type="GO" id="GO:0005506">
    <property type="term" value="F:iron ion binding"/>
    <property type="evidence" value="ECO:0007669"/>
    <property type="project" value="InterPro"/>
</dbReference>
<dbReference type="PRINTS" id="PR00463">
    <property type="entry name" value="EP450I"/>
</dbReference>
<dbReference type="InterPro" id="IPR002401">
    <property type="entry name" value="Cyt_P450_E_grp-I"/>
</dbReference>
<comment type="cofactor">
    <cofactor evidence="1 7">
        <name>heme</name>
        <dbReference type="ChEBI" id="CHEBI:30413"/>
    </cofactor>
</comment>
<dbReference type="PANTHER" id="PTHR24287">
    <property type="entry name" value="P450, PUTATIVE (EUROFUNG)-RELATED"/>
    <property type="match status" value="1"/>
</dbReference>
<evidence type="ECO:0000256" key="1">
    <source>
        <dbReference type="ARBA" id="ARBA00001971"/>
    </source>
</evidence>
<keyword evidence="4 8" id="KW-0560">Oxidoreductase</keyword>
<evidence type="ECO:0000256" key="3">
    <source>
        <dbReference type="ARBA" id="ARBA00022723"/>
    </source>
</evidence>
<dbReference type="Proteomes" id="UP000572817">
    <property type="component" value="Unassembled WGS sequence"/>
</dbReference>
<name>A0A8H4IUP1_9PEZI</name>
<dbReference type="PANTHER" id="PTHR24287:SF5">
    <property type="entry name" value="P450, PUTATIVE (EUROFUNG)-RELATED"/>
    <property type="match status" value="1"/>
</dbReference>
<evidence type="ECO:0000256" key="5">
    <source>
        <dbReference type="ARBA" id="ARBA00023004"/>
    </source>
</evidence>
<keyword evidence="7 8" id="KW-0349">Heme</keyword>
<sequence length="521" mass="59462">MTFNTEAGGTRLSNRIMEILTREWVACIFVVSILFLRRIYLRHSDGPGSSPPRVRSWLPFGLDLVFLSMYHLANNTFVEWSSGLMDKYGRTIQMDLLGGTMIITDDPANIRAIQSSQFSEYPKGDLVREIFRNSLGESVVTSDGQQWQAKKRQLSHHFGQMGVKELGETETHVQKLLSILRSRAPVDVHDIIERYQMDIVTALYMGRSTNYLSSGAAPFRDALSTLLRINSTRLLLGKYAPFITDTILCPGAISTFEKFMNSRIDDALALPVSEIEQKEATDQCLVEKLMLQGLSRQEIRSQLLAIFLAAKVWFRHPAIITEDNAKVKQPSAILLSWALYELSKHPEEMARLREEVVSIVGTQRCPTLLELQSMRQLKWIVNETMRLYHPLGLNVRVPPHSTTLPTGGGRDGRDPINIAQDTQTMYSVISLQHRAPGGPDSGQWKPQRWEHWEPQIWEYIPFNHGPRICLGRKLGRFQIEYALSRIAQEFSSIQLHDAFEQRIKLEVNTQMAYPVHCSFHE</sequence>
<dbReference type="GO" id="GO:0016705">
    <property type="term" value="F:oxidoreductase activity, acting on paired donors, with incorporation or reduction of molecular oxygen"/>
    <property type="evidence" value="ECO:0007669"/>
    <property type="project" value="InterPro"/>
</dbReference>
<dbReference type="AlphaFoldDB" id="A0A8H4IUP1"/>
<dbReference type="Gene3D" id="1.10.630.10">
    <property type="entry name" value="Cytochrome P450"/>
    <property type="match status" value="1"/>
</dbReference>
<keyword evidence="6 8" id="KW-0503">Monooxygenase</keyword>
<gene>
    <name evidence="9" type="ORF">GTA08_BOTSDO04813</name>
</gene>
<keyword evidence="10" id="KW-1185">Reference proteome</keyword>
<feature type="binding site" description="axial binding residue" evidence="7">
    <location>
        <position position="469"/>
    </location>
    <ligand>
        <name>heme</name>
        <dbReference type="ChEBI" id="CHEBI:30413"/>
    </ligand>
    <ligandPart>
        <name>Fe</name>
        <dbReference type="ChEBI" id="CHEBI:18248"/>
    </ligandPart>
</feature>
<comment type="caution">
    <text evidence="9">The sequence shown here is derived from an EMBL/GenBank/DDBJ whole genome shotgun (WGS) entry which is preliminary data.</text>
</comment>
<dbReference type="PRINTS" id="PR00385">
    <property type="entry name" value="P450"/>
</dbReference>
<dbReference type="InterPro" id="IPR047146">
    <property type="entry name" value="Cyt_P450_E_CYP52_fungi"/>
</dbReference>